<proteinExistence type="predicted"/>
<name>A0A7X0MGC5_9SPHI</name>
<dbReference type="RefSeq" id="WP_184622058.1">
    <property type="nucleotide sequence ID" value="NZ_JACHCC010000001.1"/>
</dbReference>
<gene>
    <name evidence="1" type="ORF">HDF25_000306</name>
</gene>
<sequence>MENDLLKFVLSANGGTATWKKKEKMSVHLRITGQLWYAKGVGGILSNTHLYSDCREQKVCFTSLTENNLKGIFEPNQVVLQSTNGKTLEERFNPRESFNSHGPSTHWDMPDLLYFSGYAIWNYLTMPFNFDLPGFDTKEIEPYLENEEQWRCLKVTFPDYIATHSKVQLFYFNQNGLLMRHDYFADILGSVPVTHYVYDHQQFDGLMLPTRRLAYLRDENNKVRLDHVIVCIEIMNINFCN</sequence>
<evidence type="ECO:0000313" key="2">
    <source>
        <dbReference type="Proteomes" id="UP000521017"/>
    </source>
</evidence>
<dbReference type="AlphaFoldDB" id="A0A7X0MGC5"/>
<accession>A0A7X0MGC5</accession>
<dbReference type="EMBL" id="JACHCC010000001">
    <property type="protein sequence ID" value="MBB6498182.1"/>
    <property type="molecule type" value="Genomic_DNA"/>
</dbReference>
<dbReference type="Proteomes" id="UP000521017">
    <property type="component" value="Unassembled WGS sequence"/>
</dbReference>
<evidence type="ECO:0000313" key="1">
    <source>
        <dbReference type="EMBL" id="MBB6498182.1"/>
    </source>
</evidence>
<comment type="caution">
    <text evidence="1">The sequence shown here is derived from an EMBL/GenBank/DDBJ whole genome shotgun (WGS) entry which is preliminary data.</text>
</comment>
<organism evidence="1 2">
    <name type="scientific">Pedobacter cryoconitis</name>
    <dbReference type="NCBI Taxonomy" id="188932"/>
    <lineage>
        <taxon>Bacteria</taxon>
        <taxon>Pseudomonadati</taxon>
        <taxon>Bacteroidota</taxon>
        <taxon>Sphingobacteriia</taxon>
        <taxon>Sphingobacteriales</taxon>
        <taxon>Sphingobacteriaceae</taxon>
        <taxon>Pedobacter</taxon>
    </lineage>
</organism>
<reference evidence="1 2" key="1">
    <citation type="submission" date="2020-08" db="EMBL/GenBank/DDBJ databases">
        <title>Genomic Encyclopedia of Type Strains, Phase IV (KMG-V): Genome sequencing to study the core and pangenomes of soil and plant-associated prokaryotes.</title>
        <authorList>
            <person name="Whitman W."/>
        </authorList>
    </citation>
    <scope>NUCLEOTIDE SEQUENCE [LARGE SCALE GENOMIC DNA]</scope>
    <source>
        <strain evidence="1 2">M2T3</strain>
    </source>
</reference>
<protein>
    <submittedName>
        <fullName evidence="1">Uncharacterized protein</fullName>
    </submittedName>
</protein>